<dbReference type="Gene3D" id="3.40.50.300">
    <property type="entry name" value="P-loop containing nucleotide triphosphate hydrolases"/>
    <property type="match status" value="1"/>
</dbReference>
<evidence type="ECO:0000313" key="1">
    <source>
        <dbReference type="EMBL" id="CAK9021470.1"/>
    </source>
</evidence>
<dbReference type="EMBL" id="CAXAMN010007418">
    <property type="protein sequence ID" value="CAK9021470.1"/>
    <property type="molecule type" value="Genomic_DNA"/>
</dbReference>
<comment type="caution">
    <text evidence="1">The sequence shown here is derived from an EMBL/GenBank/DDBJ whole genome shotgun (WGS) entry which is preliminary data.</text>
</comment>
<gene>
    <name evidence="1" type="ORF">CCMP2556_LOCUS14455</name>
</gene>
<evidence type="ECO:0008006" key="3">
    <source>
        <dbReference type="Google" id="ProtNLM"/>
    </source>
</evidence>
<protein>
    <recommendedName>
        <fullName evidence="3">G domain-containing protein</fullName>
    </recommendedName>
</protein>
<evidence type="ECO:0000313" key="2">
    <source>
        <dbReference type="Proteomes" id="UP001642484"/>
    </source>
</evidence>
<reference evidence="1 2" key="1">
    <citation type="submission" date="2024-02" db="EMBL/GenBank/DDBJ databases">
        <authorList>
            <person name="Chen Y."/>
            <person name="Shah S."/>
            <person name="Dougan E. K."/>
            <person name="Thang M."/>
            <person name="Chan C."/>
        </authorList>
    </citation>
    <scope>NUCLEOTIDE SEQUENCE [LARGE SCALE GENOMIC DNA]</scope>
</reference>
<sequence>MTSPIEDRNIILLGLSQHGKSAYLNQLLVTQKSASPQCAIGKGYERCTTEPQLVELHPPQRPTQILATDALPEPPETLLYQCLASLQGHADLAEKKPEGEALLRMQRRMWEWLSKLRPGLVLSYSANVRFSHPLATSSPEVQPECAGENAVCLFRKRCLTNLLPERFVMADLLNYADPVTKRLLQSKETKAKRNQGAEQELRIKALDTPGLEDSQGKDDENVLKIIDAVSKMGSLTAIVIVCRFDAPPAENWKQHVLRYWKLFPMLQAQWIVVHTRADPFSSYTDREDSSFEQTCQERRELVDQAIREVTQDDRFEAAHIFVENNIKDNQVLKAYFAHQQNTLSSLIATFQPIPIENLRFQKGKDLNSLDQTLLAAFEAEIDTVVKTLEDVKHETAAILKLQELNFQETKDIRCTLNGIDQKLKDIDHHGPVVTASKYLSAPWGFFWSPEASANLNPDRPDAVLEIEDFTGYDGKYLKRKCEDVKNVLPDGRVELRVSLHVPHFFTRLEARVKTTGPSNVVKAKDIEELKSEQKKFAQKLEELEAQQEKTMATYQYRCERNYTLEKRHAEVVDLRLFLMSEWSIGTYKSFHQFYQEAKSLDHQDHRDVKEKFEKIWRETHRGSRSDKESRNTQQCS</sequence>
<name>A0ABP0K4Y7_9DINO</name>
<proteinExistence type="predicted"/>
<dbReference type="SUPFAM" id="SSF52540">
    <property type="entry name" value="P-loop containing nucleoside triphosphate hydrolases"/>
    <property type="match status" value="1"/>
</dbReference>
<keyword evidence="2" id="KW-1185">Reference proteome</keyword>
<dbReference type="InterPro" id="IPR027417">
    <property type="entry name" value="P-loop_NTPase"/>
</dbReference>
<dbReference type="Proteomes" id="UP001642484">
    <property type="component" value="Unassembled WGS sequence"/>
</dbReference>
<organism evidence="1 2">
    <name type="scientific">Durusdinium trenchii</name>
    <dbReference type="NCBI Taxonomy" id="1381693"/>
    <lineage>
        <taxon>Eukaryota</taxon>
        <taxon>Sar</taxon>
        <taxon>Alveolata</taxon>
        <taxon>Dinophyceae</taxon>
        <taxon>Suessiales</taxon>
        <taxon>Symbiodiniaceae</taxon>
        <taxon>Durusdinium</taxon>
    </lineage>
</organism>
<accession>A0ABP0K4Y7</accession>